<dbReference type="Proteomes" id="UP000499080">
    <property type="component" value="Unassembled WGS sequence"/>
</dbReference>
<gene>
    <name evidence="1" type="ORF">AVEN_4266_1</name>
</gene>
<dbReference type="EMBL" id="BGPR01021810">
    <property type="protein sequence ID" value="GBN87461.1"/>
    <property type="molecule type" value="Genomic_DNA"/>
</dbReference>
<name>A0A4Y2SHU1_ARAVE</name>
<sequence>MLLEGSHIPALLCVPIRRSPKGSSQVSANATLRNRRSQLLDSGMSPLGTAQRLKSYSEGRRQVGTVHFEVGGTADSTMLLHSAEAPNTVVPLTYPRKILVQCACH</sequence>
<reference evidence="1 2" key="1">
    <citation type="journal article" date="2019" name="Sci. Rep.">
        <title>Orb-weaving spider Araneus ventricosus genome elucidates the spidroin gene catalogue.</title>
        <authorList>
            <person name="Kono N."/>
            <person name="Nakamura H."/>
            <person name="Ohtoshi R."/>
            <person name="Moran D.A.P."/>
            <person name="Shinohara A."/>
            <person name="Yoshida Y."/>
            <person name="Fujiwara M."/>
            <person name="Mori M."/>
            <person name="Tomita M."/>
            <person name="Arakawa K."/>
        </authorList>
    </citation>
    <scope>NUCLEOTIDE SEQUENCE [LARGE SCALE GENOMIC DNA]</scope>
</reference>
<dbReference type="AlphaFoldDB" id="A0A4Y2SHU1"/>
<keyword evidence="2" id="KW-1185">Reference proteome</keyword>
<comment type="caution">
    <text evidence="1">The sequence shown here is derived from an EMBL/GenBank/DDBJ whole genome shotgun (WGS) entry which is preliminary data.</text>
</comment>
<evidence type="ECO:0000313" key="1">
    <source>
        <dbReference type="EMBL" id="GBN87461.1"/>
    </source>
</evidence>
<accession>A0A4Y2SHU1</accession>
<evidence type="ECO:0000313" key="2">
    <source>
        <dbReference type="Proteomes" id="UP000499080"/>
    </source>
</evidence>
<organism evidence="1 2">
    <name type="scientific">Araneus ventricosus</name>
    <name type="common">Orbweaver spider</name>
    <name type="synonym">Epeira ventricosa</name>
    <dbReference type="NCBI Taxonomy" id="182803"/>
    <lineage>
        <taxon>Eukaryota</taxon>
        <taxon>Metazoa</taxon>
        <taxon>Ecdysozoa</taxon>
        <taxon>Arthropoda</taxon>
        <taxon>Chelicerata</taxon>
        <taxon>Arachnida</taxon>
        <taxon>Araneae</taxon>
        <taxon>Araneomorphae</taxon>
        <taxon>Entelegynae</taxon>
        <taxon>Araneoidea</taxon>
        <taxon>Araneidae</taxon>
        <taxon>Araneus</taxon>
    </lineage>
</organism>
<protein>
    <submittedName>
        <fullName evidence="1">Uncharacterized protein</fullName>
    </submittedName>
</protein>
<proteinExistence type="predicted"/>